<dbReference type="AlphaFoldDB" id="A0A9W9S1R4"/>
<dbReference type="PANTHER" id="PTHR48011">
    <property type="entry name" value="CCR4-NOT TRANSCRIPTIONAL COMPLEX SUBUNIT CAF120-RELATED"/>
    <property type="match status" value="1"/>
</dbReference>
<dbReference type="OrthoDB" id="10252171at2759"/>
<feature type="region of interest" description="Disordered" evidence="1">
    <location>
        <begin position="326"/>
        <end position="345"/>
    </location>
</feature>
<feature type="domain" description="Protein kinase" evidence="2">
    <location>
        <begin position="47"/>
        <end position="313"/>
    </location>
</feature>
<sequence length="378" mass="42961">MAQISDLIRDSRLDTYFLPDHRVETVHAYRESDPTGQRRVVNRSEHWKREKKIGGGGYGDVWLEKCTSGGQPNCTFRAVKQMTVDLKYGAIDYNRELEAIAKFSHKRYERCFVRSFGWYEDGDQLFIAMEYLEAGDMFSLLYQKPPLPEIDAKEIADQILEGLDMMHDNGFAHRDLKPNNILIKSHPPNGWWIKIADFGISKRIEEGNVPFSTVRGTQGYIAPERYGLVEQGSEYATDIWALGEIVFQLLTQKPTFKNFALLAKFMAQPDIFPCGELVKLNVSSLGIDFVLAVMNPSPTERLTAKLALSHEWIKKVTETAKTPMKFDFSKTSPMNPTNENLDNPTEDQFAAWSTLSIRPKPANKIPGKALQEETLLDG</sequence>
<accession>A0A9W9S1R4</accession>
<dbReference type="SMART" id="SM00220">
    <property type="entry name" value="S_TKc"/>
    <property type="match status" value="1"/>
</dbReference>
<dbReference type="GO" id="GO:0004672">
    <property type="term" value="F:protein kinase activity"/>
    <property type="evidence" value="ECO:0007669"/>
    <property type="project" value="InterPro"/>
</dbReference>
<name>A0A9W9S1R4_9EURO</name>
<evidence type="ECO:0000313" key="3">
    <source>
        <dbReference type="EMBL" id="KAJ5370386.1"/>
    </source>
</evidence>
<dbReference type="EMBL" id="JAPZBS010000005">
    <property type="protein sequence ID" value="KAJ5370386.1"/>
    <property type="molecule type" value="Genomic_DNA"/>
</dbReference>
<dbReference type="Proteomes" id="UP001147782">
    <property type="component" value="Unassembled WGS sequence"/>
</dbReference>
<dbReference type="PROSITE" id="PS50011">
    <property type="entry name" value="PROTEIN_KINASE_DOM"/>
    <property type="match status" value="1"/>
</dbReference>
<reference evidence="3" key="2">
    <citation type="journal article" date="2023" name="IMA Fungus">
        <title>Comparative genomic study of the Penicillium genus elucidates a diverse pangenome and 15 lateral gene transfer events.</title>
        <authorList>
            <person name="Petersen C."/>
            <person name="Sorensen T."/>
            <person name="Nielsen M.R."/>
            <person name="Sondergaard T.E."/>
            <person name="Sorensen J.L."/>
            <person name="Fitzpatrick D.A."/>
            <person name="Frisvad J.C."/>
            <person name="Nielsen K.L."/>
        </authorList>
    </citation>
    <scope>NUCLEOTIDE SEQUENCE</scope>
    <source>
        <strain evidence="3">IBT 29864</strain>
    </source>
</reference>
<dbReference type="PROSITE" id="PS00108">
    <property type="entry name" value="PROTEIN_KINASE_ST"/>
    <property type="match status" value="1"/>
</dbReference>
<dbReference type="InterPro" id="IPR008271">
    <property type="entry name" value="Ser/Thr_kinase_AS"/>
</dbReference>
<dbReference type="GeneID" id="81438586"/>
<dbReference type="SUPFAM" id="SSF56112">
    <property type="entry name" value="Protein kinase-like (PK-like)"/>
    <property type="match status" value="1"/>
</dbReference>
<comment type="caution">
    <text evidence="3">The sequence shown here is derived from an EMBL/GenBank/DDBJ whole genome shotgun (WGS) entry which is preliminary data.</text>
</comment>
<dbReference type="PANTHER" id="PTHR48011:SF4">
    <property type="entry name" value="MITOGEN-ACTIVATED PROTEIN KINASE KINASE KINASE 19"/>
    <property type="match status" value="1"/>
</dbReference>
<evidence type="ECO:0000256" key="1">
    <source>
        <dbReference type="SAM" id="MobiDB-lite"/>
    </source>
</evidence>
<dbReference type="GO" id="GO:0007165">
    <property type="term" value="P:signal transduction"/>
    <property type="evidence" value="ECO:0007669"/>
    <property type="project" value="TreeGrafter"/>
</dbReference>
<evidence type="ECO:0000313" key="4">
    <source>
        <dbReference type="Proteomes" id="UP001147782"/>
    </source>
</evidence>
<gene>
    <name evidence="3" type="ORF">N7496_006478</name>
</gene>
<dbReference type="RefSeq" id="XP_056554820.1">
    <property type="nucleotide sequence ID" value="XM_056699407.1"/>
</dbReference>
<proteinExistence type="predicted"/>
<dbReference type="InterPro" id="IPR011009">
    <property type="entry name" value="Kinase-like_dom_sf"/>
</dbReference>
<keyword evidence="4" id="KW-1185">Reference proteome</keyword>
<dbReference type="Pfam" id="PF00069">
    <property type="entry name" value="Pkinase"/>
    <property type="match status" value="1"/>
</dbReference>
<protein>
    <submittedName>
        <fullName evidence="3">Tetratricopeptide-like helical</fullName>
    </submittedName>
</protein>
<dbReference type="GO" id="GO:0005524">
    <property type="term" value="F:ATP binding"/>
    <property type="evidence" value="ECO:0007669"/>
    <property type="project" value="InterPro"/>
</dbReference>
<dbReference type="InterPro" id="IPR052751">
    <property type="entry name" value="Plant_MAPKKK"/>
</dbReference>
<evidence type="ECO:0000259" key="2">
    <source>
        <dbReference type="PROSITE" id="PS50011"/>
    </source>
</evidence>
<dbReference type="InterPro" id="IPR000719">
    <property type="entry name" value="Prot_kinase_dom"/>
</dbReference>
<feature type="compositionally biased region" description="Polar residues" evidence="1">
    <location>
        <begin position="329"/>
        <end position="343"/>
    </location>
</feature>
<dbReference type="Gene3D" id="1.10.510.10">
    <property type="entry name" value="Transferase(Phosphotransferase) domain 1"/>
    <property type="match status" value="1"/>
</dbReference>
<organism evidence="3 4">
    <name type="scientific">Penicillium cataractarum</name>
    <dbReference type="NCBI Taxonomy" id="2100454"/>
    <lineage>
        <taxon>Eukaryota</taxon>
        <taxon>Fungi</taxon>
        <taxon>Dikarya</taxon>
        <taxon>Ascomycota</taxon>
        <taxon>Pezizomycotina</taxon>
        <taxon>Eurotiomycetes</taxon>
        <taxon>Eurotiomycetidae</taxon>
        <taxon>Eurotiales</taxon>
        <taxon>Aspergillaceae</taxon>
        <taxon>Penicillium</taxon>
    </lineage>
</organism>
<reference evidence="3" key="1">
    <citation type="submission" date="2022-11" db="EMBL/GenBank/DDBJ databases">
        <authorList>
            <person name="Petersen C."/>
        </authorList>
    </citation>
    <scope>NUCLEOTIDE SEQUENCE</scope>
    <source>
        <strain evidence="3">IBT 29864</strain>
    </source>
</reference>